<evidence type="ECO:0000256" key="1">
    <source>
        <dbReference type="ARBA" id="ARBA00004651"/>
    </source>
</evidence>
<dbReference type="InterPro" id="IPR004316">
    <property type="entry name" value="SWEET_rpt"/>
</dbReference>
<dbReference type="OrthoDB" id="409725at2759"/>
<evidence type="ECO:0000256" key="3">
    <source>
        <dbReference type="ARBA" id="ARBA00007809"/>
    </source>
</evidence>
<evidence type="ECO:0000256" key="9">
    <source>
        <dbReference type="ARBA" id="ARBA00022737"/>
    </source>
</evidence>
<keyword evidence="11" id="KW-0333">Golgi apparatus</keyword>
<name>A0A9W7CJZ8_9STRA</name>
<reference evidence="14" key="1">
    <citation type="submission" date="2023-04" db="EMBL/GenBank/DDBJ databases">
        <title>Phytophthora lilii NBRC 32176.</title>
        <authorList>
            <person name="Ichikawa N."/>
            <person name="Sato H."/>
            <person name="Tonouchi N."/>
        </authorList>
    </citation>
    <scope>NUCLEOTIDE SEQUENCE</scope>
    <source>
        <strain evidence="14">NBRC 32176</strain>
    </source>
</reference>
<dbReference type="AlphaFoldDB" id="A0A9W7CJZ8"/>
<keyword evidence="9" id="KW-0677">Repeat</keyword>
<dbReference type="Gene3D" id="1.20.1280.290">
    <property type="match status" value="2"/>
</dbReference>
<evidence type="ECO:0000256" key="10">
    <source>
        <dbReference type="ARBA" id="ARBA00022989"/>
    </source>
</evidence>
<keyword evidence="8 13" id="KW-0812">Transmembrane</keyword>
<organism evidence="14 15">
    <name type="scientific">Phytophthora lilii</name>
    <dbReference type="NCBI Taxonomy" id="2077276"/>
    <lineage>
        <taxon>Eukaryota</taxon>
        <taxon>Sar</taxon>
        <taxon>Stramenopiles</taxon>
        <taxon>Oomycota</taxon>
        <taxon>Peronosporomycetes</taxon>
        <taxon>Peronosporales</taxon>
        <taxon>Peronosporaceae</taxon>
        <taxon>Phytophthora</taxon>
    </lineage>
</organism>
<feature type="transmembrane region" description="Helical" evidence="13">
    <location>
        <begin position="38"/>
        <end position="56"/>
    </location>
</feature>
<dbReference type="PANTHER" id="PTHR10791">
    <property type="entry name" value="RAG1-ACTIVATING PROTEIN 1"/>
    <property type="match status" value="1"/>
</dbReference>
<dbReference type="Pfam" id="PF03083">
    <property type="entry name" value="MtN3_slv"/>
    <property type="match status" value="2"/>
</dbReference>
<gene>
    <name evidence="14" type="ORF">Plil01_001475400</name>
</gene>
<sequence length="282" mass="30800">MLALSIINVAATMSSVALCLSPYPDFRQIHRQKSTGEVRILPVLMLCCNCVLWGLYGLISGSYFPVMSINIFGTITTVTFSSIFYRWSTDRATLSKMAACTGLGLLTVVLFTILATTGAIPVSTAQLIEILGYCAVTINICLYAAPLQTMKLVIRTKSSASLPITMCVVNLFNGVLWCVYAILYHDMFVLTPNSLGVAMCVVQVSLGIKYRPKKNEIDEVEVVEVVAEVQTPEKIEEIVKIEEPLSRAKSEMTLAATTCAEAVAIEFIRSKSYRVVATPQTA</sequence>
<comment type="subcellular location">
    <subcellularLocation>
        <location evidence="1">Cell membrane</location>
        <topology evidence="1">Multi-pass membrane protein</topology>
    </subcellularLocation>
    <subcellularLocation>
        <location evidence="2">Golgi apparatus membrane</location>
        <topology evidence="2">Multi-pass membrane protein</topology>
    </subcellularLocation>
</comment>
<protein>
    <recommendedName>
        <fullName evidence="4">Sugar transporter SWEET1</fullName>
    </recommendedName>
</protein>
<keyword evidence="12 13" id="KW-0472">Membrane</keyword>
<feature type="transmembrane region" description="Helical" evidence="13">
    <location>
        <begin position="126"/>
        <end position="147"/>
    </location>
</feature>
<keyword evidence="15" id="KW-1185">Reference proteome</keyword>
<evidence type="ECO:0000256" key="7">
    <source>
        <dbReference type="ARBA" id="ARBA00022597"/>
    </source>
</evidence>
<evidence type="ECO:0000313" key="14">
    <source>
        <dbReference type="EMBL" id="GMF34623.1"/>
    </source>
</evidence>
<feature type="transmembrane region" description="Helical" evidence="13">
    <location>
        <begin position="62"/>
        <end position="85"/>
    </location>
</feature>
<evidence type="ECO:0000256" key="2">
    <source>
        <dbReference type="ARBA" id="ARBA00004653"/>
    </source>
</evidence>
<evidence type="ECO:0000313" key="15">
    <source>
        <dbReference type="Proteomes" id="UP001165083"/>
    </source>
</evidence>
<dbReference type="Proteomes" id="UP001165083">
    <property type="component" value="Unassembled WGS sequence"/>
</dbReference>
<feature type="transmembrane region" description="Helical" evidence="13">
    <location>
        <begin position="159"/>
        <end position="183"/>
    </location>
</feature>
<evidence type="ECO:0000256" key="11">
    <source>
        <dbReference type="ARBA" id="ARBA00023034"/>
    </source>
</evidence>
<keyword evidence="6" id="KW-1003">Cell membrane</keyword>
<accession>A0A9W7CJZ8</accession>
<dbReference type="EMBL" id="BSXW01001202">
    <property type="protein sequence ID" value="GMF34623.1"/>
    <property type="molecule type" value="Genomic_DNA"/>
</dbReference>
<evidence type="ECO:0000256" key="8">
    <source>
        <dbReference type="ARBA" id="ARBA00022692"/>
    </source>
</evidence>
<evidence type="ECO:0000256" key="6">
    <source>
        <dbReference type="ARBA" id="ARBA00022475"/>
    </source>
</evidence>
<dbReference type="InterPro" id="IPR047664">
    <property type="entry name" value="SWEET"/>
</dbReference>
<evidence type="ECO:0000256" key="12">
    <source>
        <dbReference type="ARBA" id="ARBA00023136"/>
    </source>
</evidence>
<proteinExistence type="inferred from homology"/>
<comment type="similarity">
    <text evidence="3">Belongs to the SWEET sugar transporter family.</text>
</comment>
<dbReference type="FunFam" id="1.20.1280.290:FF:000007">
    <property type="entry name" value="Bidirectional sugar transporter SWEET7"/>
    <property type="match status" value="1"/>
</dbReference>
<keyword evidence="7" id="KW-0762">Sugar transport</keyword>
<dbReference type="GO" id="GO:0000139">
    <property type="term" value="C:Golgi membrane"/>
    <property type="evidence" value="ECO:0007669"/>
    <property type="project" value="UniProtKB-SubCell"/>
</dbReference>
<evidence type="ECO:0000256" key="4">
    <source>
        <dbReference type="ARBA" id="ARBA00021741"/>
    </source>
</evidence>
<keyword evidence="10 13" id="KW-1133">Transmembrane helix</keyword>
<keyword evidence="5" id="KW-0813">Transport</keyword>
<comment type="caution">
    <text evidence="14">The sequence shown here is derived from an EMBL/GenBank/DDBJ whole genome shotgun (WGS) entry which is preliminary data.</text>
</comment>
<evidence type="ECO:0000256" key="13">
    <source>
        <dbReference type="SAM" id="Phobius"/>
    </source>
</evidence>
<dbReference type="GO" id="GO:0005886">
    <property type="term" value="C:plasma membrane"/>
    <property type="evidence" value="ECO:0007669"/>
    <property type="project" value="UniProtKB-SubCell"/>
</dbReference>
<feature type="transmembrane region" description="Helical" evidence="13">
    <location>
        <begin position="189"/>
        <end position="208"/>
    </location>
</feature>
<evidence type="ECO:0000256" key="5">
    <source>
        <dbReference type="ARBA" id="ARBA00022448"/>
    </source>
</evidence>
<dbReference type="PANTHER" id="PTHR10791:SF30">
    <property type="entry name" value="SUGAR TRANSPORTER SWEET1"/>
    <property type="match status" value="1"/>
</dbReference>
<dbReference type="GO" id="GO:0051119">
    <property type="term" value="F:sugar transmembrane transporter activity"/>
    <property type="evidence" value="ECO:0007669"/>
    <property type="project" value="InterPro"/>
</dbReference>
<feature type="transmembrane region" description="Helical" evidence="13">
    <location>
        <begin position="97"/>
        <end position="120"/>
    </location>
</feature>
<dbReference type="FunFam" id="1.20.1280.290:FF:000004">
    <property type="entry name" value="Sugar transporter SWEET"/>
    <property type="match status" value="1"/>
</dbReference>